<dbReference type="CDD" id="cd03397">
    <property type="entry name" value="PAP2_acid_phosphatase"/>
    <property type="match status" value="1"/>
</dbReference>
<proteinExistence type="inferred from homology"/>
<accession>A0ABV2PXR7</accession>
<dbReference type="Proteomes" id="UP001549251">
    <property type="component" value="Unassembled WGS sequence"/>
</dbReference>
<dbReference type="RefSeq" id="WP_354549390.1">
    <property type="nucleotide sequence ID" value="NZ_JBEPSD010000001.1"/>
</dbReference>
<dbReference type="InterPro" id="IPR000326">
    <property type="entry name" value="PAP2/HPO"/>
</dbReference>
<comment type="similarity">
    <text evidence="1">Belongs to the class A bacterial acid phosphatase family.</text>
</comment>
<evidence type="ECO:0000259" key="3">
    <source>
        <dbReference type="Pfam" id="PF01569"/>
    </source>
</evidence>
<keyword evidence="5" id="KW-1185">Reference proteome</keyword>
<dbReference type="Gene3D" id="1.20.144.10">
    <property type="entry name" value="Phosphatidic acid phosphatase type 2/haloperoxidase"/>
    <property type="match status" value="1"/>
</dbReference>
<protein>
    <recommendedName>
        <fullName evidence="1">Acid phosphatase</fullName>
        <ecNumber evidence="1">3.1.3.2</ecNumber>
    </recommendedName>
</protein>
<evidence type="ECO:0000313" key="4">
    <source>
        <dbReference type="EMBL" id="MET4569633.1"/>
    </source>
</evidence>
<feature type="domain" description="Phosphatidic acid phosphatase type 2/haloperoxidase" evidence="3">
    <location>
        <begin position="137"/>
        <end position="237"/>
    </location>
</feature>
<dbReference type="PIRSF" id="PIRSF000897">
    <property type="entry name" value="Acid_Ptase_ClsA"/>
    <property type="match status" value="1"/>
</dbReference>
<sequence>MQQHIRRRRPCRFGLILAAAVVLVGCADGEEPASSAAGSAKEPVGYLAPAQRPRTTGVLPPAPQAGSARYEADRQIFKATRQLQGTPRWTLATSDADGATPAMLRGFSCAVGVPLDAAQLPRLVNLLDRAGADADHVNTPVKQANRRQRPFQIDDGAVCQSKPQLAKSFDYPSGQAALGWTIGLILAELAPDRATDIDLRARAYADSRVVCGAHNYSAIEAGAMNAAIVVAALHASSTFRQDAESARRELAAYRQSAATMDAGQCMAEKALISTTPY</sequence>
<gene>
    <name evidence="4" type="ORF">ABIE04_001960</name>
</gene>
<feature type="chain" id="PRO_5046947310" description="Acid phosphatase" evidence="2">
    <location>
        <begin position="30"/>
        <end position="277"/>
    </location>
</feature>
<evidence type="ECO:0000256" key="2">
    <source>
        <dbReference type="SAM" id="SignalP"/>
    </source>
</evidence>
<comment type="caution">
    <text evidence="4">The sequence shown here is derived from an EMBL/GenBank/DDBJ whole genome shotgun (WGS) entry which is preliminary data.</text>
</comment>
<dbReference type="PROSITE" id="PS51257">
    <property type="entry name" value="PROKAR_LIPOPROTEIN"/>
    <property type="match status" value="1"/>
</dbReference>
<dbReference type="PRINTS" id="PR00483">
    <property type="entry name" value="BACPHPHTASE"/>
</dbReference>
<dbReference type="EC" id="3.1.3.2" evidence="1"/>
<reference evidence="4 5" key="1">
    <citation type="submission" date="2024-06" db="EMBL/GenBank/DDBJ databases">
        <title>Sorghum-associated microbial communities from plants grown in Nebraska, USA.</title>
        <authorList>
            <person name="Schachtman D."/>
        </authorList>
    </citation>
    <scope>NUCLEOTIDE SEQUENCE [LARGE SCALE GENOMIC DNA]</scope>
    <source>
        <strain evidence="4 5">1757</strain>
    </source>
</reference>
<dbReference type="EMBL" id="JBEPSD010000001">
    <property type="protein sequence ID" value="MET4569633.1"/>
    <property type="molecule type" value="Genomic_DNA"/>
</dbReference>
<keyword evidence="1 4" id="KW-0378">Hydrolase</keyword>
<feature type="signal peptide" evidence="2">
    <location>
        <begin position="1"/>
        <end position="29"/>
    </location>
</feature>
<evidence type="ECO:0000313" key="5">
    <source>
        <dbReference type="Proteomes" id="UP001549251"/>
    </source>
</evidence>
<dbReference type="Pfam" id="PF01569">
    <property type="entry name" value="PAP2"/>
    <property type="match status" value="1"/>
</dbReference>
<dbReference type="InterPro" id="IPR001011">
    <property type="entry name" value="Acid_Pase_classA_bac"/>
</dbReference>
<evidence type="ECO:0000256" key="1">
    <source>
        <dbReference type="PIRNR" id="PIRNR000897"/>
    </source>
</evidence>
<dbReference type="GO" id="GO:0003993">
    <property type="term" value="F:acid phosphatase activity"/>
    <property type="evidence" value="ECO:0007669"/>
    <property type="project" value="UniProtKB-EC"/>
</dbReference>
<dbReference type="SUPFAM" id="SSF48317">
    <property type="entry name" value="Acid phosphatase/Vanadium-dependent haloperoxidase"/>
    <property type="match status" value="1"/>
</dbReference>
<dbReference type="InterPro" id="IPR036938">
    <property type="entry name" value="PAP2/HPO_sf"/>
</dbReference>
<keyword evidence="2" id="KW-0732">Signal</keyword>
<organism evidence="4 5">
    <name type="scientific">Rhodanobacter soli</name>
    <dbReference type="NCBI Taxonomy" id="590609"/>
    <lineage>
        <taxon>Bacteria</taxon>
        <taxon>Pseudomonadati</taxon>
        <taxon>Pseudomonadota</taxon>
        <taxon>Gammaproteobacteria</taxon>
        <taxon>Lysobacterales</taxon>
        <taxon>Rhodanobacteraceae</taxon>
        <taxon>Rhodanobacter</taxon>
    </lineage>
</organism>
<comment type="catalytic activity">
    <reaction evidence="1">
        <text>a phosphate monoester + H2O = an alcohol + phosphate</text>
        <dbReference type="Rhea" id="RHEA:15017"/>
        <dbReference type="ChEBI" id="CHEBI:15377"/>
        <dbReference type="ChEBI" id="CHEBI:30879"/>
        <dbReference type="ChEBI" id="CHEBI:43474"/>
        <dbReference type="ChEBI" id="CHEBI:67140"/>
        <dbReference type="EC" id="3.1.3.2"/>
    </reaction>
</comment>
<name>A0ABV2PXR7_9GAMM</name>